<dbReference type="Gene3D" id="3.50.50.60">
    <property type="entry name" value="FAD/NAD(P)-binding domain"/>
    <property type="match status" value="2"/>
</dbReference>
<organism evidence="4 5">
    <name type="scientific">Pelistega europaea</name>
    <dbReference type="NCBI Taxonomy" id="106147"/>
    <lineage>
        <taxon>Bacteria</taxon>
        <taxon>Pseudomonadati</taxon>
        <taxon>Pseudomonadota</taxon>
        <taxon>Betaproteobacteria</taxon>
        <taxon>Burkholderiales</taxon>
        <taxon>Alcaligenaceae</taxon>
        <taxon>Pelistega</taxon>
    </lineage>
</organism>
<dbReference type="PANTHER" id="PTHR13847:SF280">
    <property type="entry name" value="D-AMINO ACID DEHYDROGENASE"/>
    <property type="match status" value="1"/>
</dbReference>
<dbReference type="InterPro" id="IPR006076">
    <property type="entry name" value="FAD-dep_OxRdtase"/>
</dbReference>
<reference evidence="4 5" key="1">
    <citation type="submission" date="2020-05" db="EMBL/GenBank/DDBJ databases">
        <authorList>
            <person name="Niu N."/>
        </authorList>
    </citation>
    <scope>NUCLEOTIDE SEQUENCE [LARGE SCALE GENOMIC DNA]</scope>
    <source>
        <strain evidence="4 5">LMG10982</strain>
    </source>
</reference>
<comment type="similarity">
    <text evidence="1">Belongs to the DadA oxidoreductase family.</text>
</comment>
<dbReference type="AlphaFoldDB" id="A0A7Y4LA14"/>
<evidence type="ECO:0000313" key="4">
    <source>
        <dbReference type="EMBL" id="NOL49697.1"/>
    </source>
</evidence>
<feature type="domain" description="FAD dependent oxidoreductase" evidence="3">
    <location>
        <begin position="3"/>
        <end position="414"/>
    </location>
</feature>
<dbReference type="GO" id="GO:0008718">
    <property type="term" value="F:D-amino-acid dehydrogenase activity"/>
    <property type="evidence" value="ECO:0007669"/>
    <property type="project" value="TreeGrafter"/>
</dbReference>
<dbReference type="PANTHER" id="PTHR13847">
    <property type="entry name" value="SARCOSINE DEHYDROGENASE-RELATED"/>
    <property type="match status" value="1"/>
</dbReference>
<evidence type="ECO:0000313" key="5">
    <source>
        <dbReference type="Proteomes" id="UP000541421"/>
    </source>
</evidence>
<dbReference type="InterPro" id="IPR036188">
    <property type="entry name" value="FAD/NAD-bd_sf"/>
</dbReference>
<accession>A0A7Y4LA14</accession>
<dbReference type="Gene3D" id="3.30.9.10">
    <property type="entry name" value="D-Amino Acid Oxidase, subunit A, domain 2"/>
    <property type="match status" value="1"/>
</dbReference>
<name>A0A7Y4LA14_9BURK</name>
<comment type="caution">
    <text evidence="4">The sequence shown here is derived from an EMBL/GenBank/DDBJ whole genome shotgun (WGS) entry which is preliminary data.</text>
</comment>
<dbReference type="GO" id="GO:0005886">
    <property type="term" value="C:plasma membrane"/>
    <property type="evidence" value="ECO:0007669"/>
    <property type="project" value="TreeGrafter"/>
</dbReference>
<evidence type="ECO:0000259" key="3">
    <source>
        <dbReference type="Pfam" id="PF01266"/>
    </source>
</evidence>
<dbReference type="EMBL" id="JABGBO010000005">
    <property type="protein sequence ID" value="NOL49697.1"/>
    <property type="molecule type" value="Genomic_DNA"/>
</dbReference>
<dbReference type="RefSeq" id="WP_171588673.1">
    <property type="nucleotide sequence ID" value="NZ_JABGBO010000005.1"/>
</dbReference>
<dbReference type="GO" id="GO:0005737">
    <property type="term" value="C:cytoplasm"/>
    <property type="evidence" value="ECO:0007669"/>
    <property type="project" value="TreeGrafter"/>
</dbReference>
<sequence length="435" mass="47400">MQAIILGAGIVGLATAYTLANRGYEVTIIDQHDEVGHGATFANGAQLSYSYVAPLAGPGVIEKVPKWLLNPDSPLRFRPSLKPSDIGWQLRFLKACNAHRSEQTTAELLRLAYLSRDLYHEIFKNQTFCNIDFSRAGKLVVHRTAHSMESAVRQLEVQQRLGGMPQQALSATECIEKEPALAPIASQLVGGIYTESEEAADAYKVTLAFKQYLMQHGVKFLLNTQVTGFKRHVDNRVSVKVCTSPTTTAHASTVGALPNTLSADAIIVCLGVESRNILASLDIQVPVAPLKGYSLTLDIENESMAPHVSITDFERKVVYARLGKRLRLAGMADLVGLDYRIDQHRINALIAEAQAVFAQAGDYRKAQQWTGLRPATPLGKPIIDKTPLENLYINIGHGALGFTLAAGSAELLADKLENKSHVLAPLFNLAVAKAW</sequence>
<proteinExistence type="inferred from homology"/>
<protein>
    <submittedName>
        <fullName evidence="4">D-amino acid dehydrogenase</fullName>
    </submittedName>
</protein>
<dbReference type="GO" id="GO:0055130">
    <property type="term" value="P:D-alanine catabolic process"/>
    <property type="evidence" value="ECO:0007669"/>
    <property type="project" value="TreeGrafter"/>
</dbReference>
<dbReference type="SUPFAM" id="SSF51905">
    <property type="entry name" value="FAD/NAD(P)-binding domain"/>
    <property type="match status" value="1"/>
</dbReference>
<dbReference type="Proteomes" id="UP000541421">
    <property type="component" value="Unassembled WGS sequence"/>
</dbReference>
<dbReference type="Pfam" id="PF01266">
    <property type="entry name" value="DAO"/>
    <property type="match status" value="1"/>
</dbReference>
<keyword evidence="5" id="KW-1185">Reference proteome</keyword>
<dbReference type="NCBIfam" id="NF001933">
    <property type="entry name" value="PRK00711.1"/>
    <property type="match status" value="1"/>
</dbReference>
<dbReference type="SUPFAM" id="SSF54373">
    <property type="entry name" value="FAD-linked reductases, C-terminal domain"/>
    <property type="match status" value="1"/>
</dbReference>
<evidence type="ECO:0000256" key="2">
    <source>
        <dbReference type="ARBA" id="ARBA00023002"/>
    </source>
</evidence>
<keyword evidence="2" id="KW-0560">Oxidoreductase</keyword>
<gene>
    <name evidence="4" type="ORF">HKX40_06060</name>
</gene>
<evidence type="ECO:0000256" key="1">
    <source>
        <dbReference type="ARBA" id="ARBA00009410"/>
    </source>
</evidence>